<dbReference type="GO" id="GO:0016836">
    <property type="term" value="F:hydro-lyase activity"/>
    <property type="evidence" value="ECO:0007669"/>
    <property type="project" value="UniProtKB-UniRule"/>
</dbReference>
<comment type="similarity">
    <text evidence="4">Belongs to the MqnA/MqnD family. MqnA subfamily.</text>
</comment>
<dbReference type="AlphaFoldDB" id="H5SLX3"/>
<reference evidence="6" key="2">
    <citation type="journal article" date="2012" name="PLoS ONE">
        <title>A Deeply Branching Thermophilic Bacterium with an Ancient Acetyl-CoA Pathway Dominates a Subsurface Ecosystem.</title>
        <authorList>
            <person name="Takami H."/>
            <person name="Noguchi H."/>
            <person name="Takaki Y."/>
            <person name="Uchiyama I."/>
            <person name="Toyoda A."/>
            <person name="Nishi S."/>
            <person name="Chee G.-J."/>
            <person name="Arai W."/>
            <person name="Nunoura T."/>
            <person name="Itoh T."/>
            <person name="Hattori M."/>
            <person name="Takai K."/>
        </authorList>
    </citation>
    <scope>NUCLEOTIDE SEQUENCE</scope>
</reference>
<protein>
    <recommendedName>
        <fullName evidence="4">Chorismate dehydratase</fullName>
        <ecNumber evidence="4">4.2.1.151</ecNumber>
    </recommendedName>
    <alternativeName>
        <fullName evidence="4">Menaquinone biosynthetic enzyme MqnA</fullName>
    </alternativeName>
</protein>
<organism evidence="6">
    <name type="scientific">uncultured Planctomycetota bacterium</name>
    <dbReference type="NCBI Taxonomy" id="120965"/>
    <lineage>
        <taxon>Bacteria</taxon>
        <taxon>Pseudomonadati</taxon>
        <taxon>Planctomycetota</taxon>
        <taxon>environmental samples</taxon>
    </lineage>
</organism>
<keyword evidence="2 4" id="KW-0474">Menaquinone biosynthesis</keyword>
<proteinExistence type="inferred from homology"/>
<evidence type="ECO:0000256" key="3">
    <source>
        <dbReference type="ARBA" id="ARBA00023239"/>
    </source>
</evidence>
<dbReference type="SUPFAM" id="SSF53850">
    <property type="entry name" value="Periplasmic binding protein-like II"/>
    <property type="match status" value="1"/>
</dbReference>
<evidence type="ECO:0000313" key="6">
    <source>
        <dbReference type="EMBL" id="BAL57159.1"/>
    </source>
</evidence>
<dbReference type="GO" id="GO:0009234">
    <property type="term" value="P:menaquinone biosynthetic process"/>
    <property type="evidence" value="ECO:0007669"/>
    <property type="project" value="UniProtKB-UniRule"/>
</dbReference>
<dbReference type="Gene3D" id="3.40.190.10">
    <property type="entry name" value="Periplasmic binding protein-like II"/>
    <property type="match status" value="2"/>
</dbReference>
<dbReference type="PANTHER" id="PTHR37690:SF1">
    <property type="entry name" value="CHORISMATE DEHYDRATASE"/>
    <property type="match status" value="1"/>
</dbReference>
<sequence>MKLRIGAVEYLNARPLICDLPELLPQAELVLKVPSQLADDLAAGYIDVGLIPVIEYFRGRRYWIVPDIAIASHGAVLSVTLFSRKPICQIGSVALDEGSRTSAALAQMLLRVRYGLHPYWQLLPLGTAPEQCEADAVLLIGDRAMRAALPGFAYSYDLGREWHEWTGLPLVYALWAARDGVPSAPLVSALLEAKRRGLRRLAQIAWQESQRLGLDAAFCRRYLDTLIRYDLGPGELQGLQHFYRLACELGLAPAHVPIRILEPSLATLAYEI</sequence>
<dbReference type="InterPro" id="IPR003773">
    <property type="entry name" value="Menaquinone_biosynth"/>
</dbReference>
<dbReference type="EMBL" id="AP011673">
    <property type="protein sequence ID" value="BAL53981.1"/>
    <property type="molecule type" value="Genomic_DNA"/>
</dbReference>
<comment type="function">
    <text evidence="4">Catalyzes the dehydration of chorismate into 3-[(1-carboxyvinyl)oxy]benzoate, a step in the biosynthesis of menaquinone (MK, vitamin K2).</text>
</comment>
<keyword evidence="3 4" id="KW-0456">Lyase</keyword>
<evidence type="ECO:0000313" key="5">
    <source>
        <dbReference type="EMBL" id="BAL53981.1"/>
    </source>
</evidence>
<dbReference type="UniPathway" id="UPA00079"/>
<dbReference type="InterPro" id="IPR030868">
    <property type="entry name" value="MqnA"/>
</dbReference>
<name>H5SLX3_9BACT</name>
<gene>
    <name evidence="4" type="primary">mqnA</name>
    <name evidence="5" type="ORF">HGMM_F11G08C18</name>
    <name evidence="6" type="ORF">HGMM_F48A06C02</name>
</gene>
<dbReference type="HAMAP" id="MF_00995">
    <property type="entry name" value="MqnA"/>
    <property type="match status" value="1"/>
</dbReference>
<accession>H5SLX3</accession>
<evidence type="ECO:0000256" key="2">
    <source>
        <dbReference type="ARBA" id="ARBA00022428"/>
    </source>
</evidence>
<comment type="catalytic activity">
    <reaction evidence="4">
        <text>chorismate = 3-[(1-carboxyvinyl)-oxy]benzoate + H2O</text>
        <dbReference type="Rhea" id="RHEA:40051"/>
        <dbReference type="ChEBI" id="CHEBI:15377"/>
        <dbReference type="ChEBI" id="CHEBI:29748"/>
        <dbReference type="ChEBI" id="CHEBI:76981"/>
        <dbReference type="EC" id="4.2.1.151"/>
    </reaction>
</comment>
<comment type="pathway">
    <text evidence="1 4">Quinol/quinone metabolism; menaquinone biosynthesis.</text>
</comment>
<dbReference type="EC" id="4.2.1.151" evidence="4"/>
<dbReference type="CDD" id="cd13634">
    <property type="entry name" value="PBP2_Sco4506"/>
    <property type="match status" value="1"/>
</dbReference>
<reference evidence="6" key="1">
    <citation type="journal article" date="2005" name="Environ. Microbiol.">
        <title>Genetic and functional properties of uncultivated thermophilic crenarchaeotes from a subsurface gold mine as revealed by analysis of genome fragments.</title>
        <authorList>
            <person name="Nunoura T."/>
            <person name="Hirayama H."/>
            <person name="Takami H."/>
            <person name="Oida H."/>
            <person name="Nishi S."/>
            <person name="Shimamura S."/>
            <person name="Suzuki Y."/>
            <person name="Inagaki F."/>
            <person name="Takai K."/>
            <person name="Nealson K.H."/>
            <person name="Horikoshi K."/>
        </authorList>
    </citation>
    <scope>NUCLEOTIDE SEQUENCE</scope>
</reference>
<dbReference type="Pfam" id="PF02621">
    <property type="entry name" value="VitK2_biosynth"/>
    <property type="match status" value="1"/>
</dbReference>
<evidence type="ECO:0000256" key="4">
    <source>
        <dbReference type="HAMAP-Rule" id="MF_00995"/>
    </source>
</evidence>
<evidence type="ECO:0000256" key="1">
    <source>
        <dbReference type="ARBA" id="ARBA00004863"/>
    </source>
</evidence>
<dbReference type="EMBL" id="AP011768">
    <property type="protein sequence ID" value="BAL57159.1"/>
    <property type="molecule type" value="Genomic_DNA"/>
</dbReference>
<dbReference type="PANTHER" id="PTHR37690">
    <property type="entry name" value="CHORISMATE DEHYDRATASE"/>
    <property type="match status" value="1"/>
</dbReference>